<dbReference type="Gene3D" id="1.10.10.60">
    <property type="entry name" value="Homeodomain-like"/>
    <property type="match status" value="2"/>
</dbReference>
<reference evidence="8" key="1">
    <citation type="journal article" date="2014" name="Genome">
        <title>Draft Genome Sequences of Three Strains of Bacteroides pyogenes Isolated from a Cat and Swine.</title>
        <authorList>
            <person name="Sakamoto M."/>
            <person name="Oshima K."/>
            <person name="Suda W."/>
            <person name="Kitamura K."/>
            <person name="Iida T."/>
            <person name="Hattori M."/>
            <person name="Ohkuma M."/>
        </authorList>
    </citation>
    <scope>NUCLEOTIDE SEQUENCE [LARGE SCALE GENOMIC DNA]</scope>
    <source>
        <strain evidence="8">JCM 6294</strain>
    </source>
</reference>
<keyword evidence="1" id="KW-0805">Transcription regulation</keyword>
<dbReference type="InterPro" id="IPR009057">
    <property type="entry name" value="Homeodomain-like_sf"/>
</dbReference>
<evidence type="ECO:0000313" key="8">
    <source>
        <dbReference type="Proteomes" id="UP000018842"/>
    </source>
</evidence>
<dbReference type="SMART" id="SM00342">
    <property type="entry name" value="HTH_ARAC"/>
    <property type="match status" value="1"/>
</dbReference>
<feature type="domain" description="HTH araC/xylS-type" evidence="5">
    <location>
        <begin position="94"/>
        <end position="193"/>
    </location>
</feature>
<accession>W4PIW9</accession>
<name>W4PIW9_9BACE</name>
<comment type="caution">
    <text evidence="4">Lacks conserved residue(s) required for the propagation of feature annotation.</text>
</comment>
<dbReference type="InterPro" id="IPR011006">
    <property type="entry name" value="CheY-like_superfamily"/>
</dbReference>
<evidence type="ECO:0000256" key="1">
    <source>
        <dbReference type="ARBA" id="ARBA00023015"/>
    </source>
</evidence>
<dbReference type="GO" id="GO:0000160">
    <property type="term" value="P:phosphorelay signal transduction system"/>
    <property type="evidence" value="ECO:0007669"/>
    <property type="project" value="InterPro"/>
</dbReference>
<organism evidence="7 8">
    <name type="scientific">Bacteroides pyogenes DSM 20611 = JCM 6294</name>
    <dbReference type="NCBI Taxonomy" id="1121100"/>
    <lineage>
        <taxon>Bacteria</taxon>
        <taxon>Pseudomonadati</taxon>
        <taxon>Bacteroidota</taxon>
        <taxon>Bacteroidia</taxon>
        <taxon>Bacteroidales</taxon>
        <taxon>Bacteroidaceae</taxon>
        <taxon>Bacteroides</taxon>
    </lineage>
</organism>
<dbReference type="EMBL" id="BAIR01000017">
    <property type="protein sequence ID" value="GAE19084.1"/>
    <property type="molecule type" value="Genomic_DNA"/>
</dbReference>
<dbReference type="Proteomes" id="UP000018842">
    <property type="component" value="Unassembled WGS sequence"/>
</dbReference>
<dbReference type="InterPro" id="IPR001789">
    <property type="entry name" value="Sig_transdc_resp-reg_receiver"/>
</dbReference>
<dbReference type="PRINTS" id="PR00032">
    <property type="entry name" value="HTHARAC"/>
</dbReference>
<dbReference type="Gene3D" id="3.40.50.2300">
    <property type="match status" value="1"/>
</dbReference>
<dbReference type="PROSITE" id="PS01124">
    <property type="entry name" value="HTH_ARAC_FAMILY_2"/>
    <property type="match status" value="1"/>
</dbReference>
<dbReference type="PANTHER" id="PTHR43280">
    <property type="entry name" value="ARAC-FAMILY TRANSCRIPTIONAL REGULATOR"/>
    <property type="match status" value="1"/>
</dbReference>
<evidence type="ECO:0000313" key="7">
    <source>
        <dbReference type="EMBL" id="GAE19084.1"/>
    </source>
</evidence>
<dbReference type="PROSITE" id="PS50110">
    <property type="entry name" value="RESPONSE_REGULATORY"/>
    <property type="match status" value="1"/>
</dbReference>
<dbReference type="GO" id="GO:0043565">
    <property type="term" value="F:sequence-specific DNA binding"/>
    <property type="evidence" value="ECO:0007669"/>
    <property type="project" value="InterPro"/>
</dbReference>
<dbReference type="InterPro" id="IPR020449">
    <property type="entry name" value="Tscrpt_reg_AraC-type_HTH"/>
</dbReference>
<dbReference type="AlphaFoldDB" id="W4PIW9"/>
<feature type="domain" description="Response regulatory" evidence="6">
    <location>
        <begin position="1"/>
        <end position="62"/>
    </location>
</feature>
<dbReference type="PANTHER" id="PTHR43280:SF28">
    <property type="entry name" value="HTH-TYPE TRANSCRIPTIONAL ACTIVATOR RHAS"/>
    <property type="match status" value="1"/>
</dbReference>
<evidence type="ECO:0000259" key="6">
    <source>
        <dbReference type="PROSITE" id="PS50110"/>
    </source>
</evidence>
<protein>
    <submittedName>
        <fullName evidence="7">Lipoprotein</fullName>
    </submittedName>
</protein>
<dbReference type="SUPFAM" id="SSF52172">
    <property type="entry name" value="CheY-like"/>
    <property type="match status" value="1"/>
</dbReference>
<comment type="caution">
    <text evidence="7">The sequence shown here is derived from an EMBL/GenBank/DDBJ whole genome shotgun (WGS) entry which is preliminary data.</text>
</comment>
<dbReference type="eggNOG" id="COG0745">
    <property type="taxonomic scope" value="Bacteria"/>
</dbReference>
<gene>
    <name evidence="7" type="ORF">JCM6294_2090</name>
</gene>
<dbReference type="InterPro" id="IPR018060">
    <property type="entry name" value="HTH_AraC"/>
</dbReference>
<dbReference type="SUPFAM" id="SSF46689">
    <property type="entry name" value="Homeodomain-like"/>
    <property type="match status" value="1"/>
</dbReference>
<evidence type="ECO:0000256" key="2">
    <source>
        <dbReference type="ARBA" id="ARBA00023125"/>
    </source>
</evidence>
<keyword evidence="2" id="KW-0238">DNA-binding</keyword>
<sequence length="203" mass="23148">MNGLELCCKIKNDLNISHIPFILLTAYHSPQNMNDSYKTGADAFLPKPFELDGLLALIYNQIKTREQIRLRYQQKEIPSLHETAFSNADETFLLKLNEIITDNINDPDLDVSLIADQLCISRSLLFSKLKALTGMGVVDYIKAERINRAVLLMKTTSLSLTEISEQIGFSTLRYFSRVFKEAKGIIPSEFKKQLTQDPEDEKE</sequence>
<keyword evidence="3" id="KW-0804">Transcription</keyword>
<evidence type="ECO:0000256" key="4">
    <source>
        <dbReference type="PROSITE-ProRule" id="PRU00169"/>
    </source>
</evidence>
<dbReference type="GO" id="GO:0003700">
    <property type="term" value="F:DNA-binding transcription factor activity"/>
    <property type="evidence" value="ECO:0007669"/>
    <property type="project" value="InterPro"/>
</dbReference>
<evidence type="ECO:0000256" key="3">
    <source>
        <dbReference type="ARBA" id="ARBA00023163"/>
    </source>
</evidence>
<dbReference type="Pfam" id="PF00072">
    <property type="entry name" value="Response_reg"/>
    <property type="match status" value="1"/>
</dbReference>
<proteinExistence type="predicted"/>
<keyword evidence="7" id="KW-0449">Lipoprotein</keyword>
<evidence type="ECO:0000259" key="5">
    <source>
        <dbReference type="PROSITE" id="PS01124"/>
    </source>
</evidence>
<dbReference type="Pfam" id="PF12833">
    <property type="entry name" value="HTH_18"/>
    <property type="match status" value="1"/>
</dbReference>